<keyword evidence="4" id="KW-1185">Reference proteome</keyword>
<evidence type="ECO:0000259" key="2">
    <source>
        <dbReference type="Pfam" id="PF16531"/>
    </source>
</evidence>
<dbReference type="AlphaFoldDB" id="A0AAW2YXP5"/>
<organism evidence="3 4">
    <name type="scientific">Acrasis kona</name>
    <dbReference type="NCBI Taxonomy" id="1008807"/>
    <lineage>
        <taxon>Eukaryota</taxon>
        <taxon>Discoba</taxon>
        <taxon>Heterolobosea</taxon>
        <taxon>Tetramitia</taxon>
        <taxon>Eutetramitia</taxon>
        <taxon>Acrasidae</taxon>
        <taxon>Acrasis</taxon>
    </lineage>
</organism>
<dbReference type="PANTHER" id="PTHR34230:SF2">
    <property type="entry name" value="SPINDLE ASSEMBLY ABNORMAL PROTEIN 6 N-TERMINAL DOMAIN-CONTAINING PROTEIN"/>
    <property type="match status" value="1"/>
</dbReference>
<feature type="compositionally biased region" description="Polar residues" evidence="1">
    <location>
        <begin position="1"/>
        <end position="14"/>
    </location>
</feature>
<gene>
    <name evidence="3" type="ORF">AKO1_012437</name>
</gene>
<evidence type="ECO:0000256" key="1">
    <source>
        <dbReference type="SAM" id="MobiDB-lite"/>
    </source>
</evidence>
<dbReference type="PANTHER" id="PTHR34230">
    <property type="entry name" value="ASSEMBLY ABNORMAL PROTEIN 6, PUTATIVE-RELATED"/>
    <property type="match status" value="1"/>
</dbReference>
<evidence type="ECO:0000313" key="3">
    <source>
        <dbReference type="EMBL" id="KAL0481774.1"/>
    </source>
</evidence>
<reference evidence="3 4" key="1">
    <citation type="submission" date="2024-03" db="EMBL/GenBank/DDBJ databases">
        <title>The Acrasis kona genome and developmental transcriptomes reveal deep origins of eukaryotic multicellular pathways.</title>
        <authorList>
            <person name="Sheikh S."/>
            <person name="Fu C.-J."/>
            <person name="Brown M.W."/>
            <person name="Baldauf S.L."/>
        </authorList>
    </citation>
    <scope>NUCLEOTIDE SEQUENCE [LARGE SCALE GENOMIC DNA]</scope>
    <source>
        <strain evidence="3 4">ATCC MYA-3509</strain>
    </source>
</reference>
<feature type="region of interest" description="Disordered" evidence="1">
    <location>
        <begin position="241"/>
        <end position="275"/>
    </location>
</feature>
<protein>
    <recommendedName>
        <fullName evidence="2">Spindle assembly abnormal protein 6 N-terminal domain-containing protein</fullName>
    </recommendedName>
</protein>
<accession>A0AAW2YXP5</accession>
<sequence length="275" mass="30488">MNTPGRSPSRSANNSMLSSPGMIPPPSPTGSTSSNLLSNLDFKTIDEMDPSLGEGHRIVFDKEIPVEMRTNDSNNNSVQDVGALEAVKVKVLVLGDDTQLYDCRVELSSEADLFFHFTHSCNRDQYSALQQQQNLMVDFNSYPKMLAKMLNSFLSIFVMGRDGKGQLNFVQNMEYKFVELLSLEFDESAEHVIRQQISFRYNSLKSRVAIMQARLQDVNSLVKLKSPSLLLQLQRNVTQGLANSASPTSGPNSTGGYSRGNNSTNLSVNYSGKKK</sequence>
<dbReference type="CDD" id="cd10142">
    <property type="entry name" value="HD_SAS6_N"/>
    <property type="match status" value="1"/>
</dbReference>
<proteinExistence type="predicted"/>
<evidence type="ECO:0000313" key="4">
    <source>
        <dbReference type="Proteomes" id="UP001431209"/>
    </source>
</evidence>
<feature type="domain" description="Spindle assembly abnormal protein 6 N-terminal" evidence="2">
    <location>
        <begin position="59"/>
        <end position="185"/>
    </location>
</feature>
<dbReference type="Proteomes" id="UP001431209">
    <property type="component" value="Unassembled WGS sequence"/>
</dbReference>
<dbReference type="Gene3D" id="2.170.210.20">
    <property type="entry name" value="Spindle assembly abnormal protein 6, N-terminal domain"/>
    <property type="match status" value="1"/>
</dbReference>
<dbReference type="InterPro" id="IPR038558">
    <property type="entry name" value="SAS-6_N_sf"/>
</dbReference>
<feature type="region of interest" description="Disordered" evidence="1">
    <location>
        <begin position="1"/>
        <end position="35"/>
    </location>
</feature>
<dbReference type="Pfam" id="PF16531">
    <property type="entry name" value="SAS-6_N"/>
    <property type="match status" value="1"/>
</dbReference>
<comment type="caution">
    <text evidence="3">The sequence shown here is derived from an EMBL/GenBank/DDBJ whole genome shotgun (WGS) entry which is preliminary data.</text>
</comment>
<dbReference type="EMBL" id="JAOPGA020000791">
    <property type="protein sequence ID" value="KAL0481774.1"/>
    <property type="molecule type" value="Genomic_DNA"/>
</dbReference>
<dbReference type="InterPro" id="IPR032396">
    <property type="entry name" value="SAS-6_N"/>
</dbReference>
<name>A0AAW2YXP5_9EUKA</name>